<sequence length="62" mass="7195">MQQVYVKPMAYAGYYFIFDNQEIPEEQCHMVRSLMGTPLPFTQILSIASFLSSMRFECMTCA</sequence>
<name>A0A0V0H4H9_SOLCH</name>
<proteinExistence type="predicted"/>
<evidence type="ECO:0000313" key="1">
    <source>
        <dbReference type="EMBL" id="JAP14454.1"/>
    </source>
</evidence>
<dbReference type="AlphaFoldDB" id="A0A0V0H4H9"/>
<accession>A0A0V0H4H9</accession>
<protein>
    <submittedName>
        <fullName evidence="1">Putative ovule protein</fullName>
    </submittedName>
</protein>
<dbReference type="EMBL" id="GEDG01026552">
    <property type="protein sequence ID" value="JAP14454.1"/>
    <property type="molecule type" value="Transcribed_RNA"/>
</dbReference>
<reference evidence="1" key="1">
    <citation type="submission" date="2015-12" db="EMBL/GenBank/DDBJ databases">
        <title>Gene expression during late stages of embryo sac development: a critical building block for successful pollen-pistil interactions.</title>
        <authorList>
            <person name="Liu Y."/>
            <person name="Joly V."/>
            <person name="Sabar M."/>
            <person name="Matton D.P."/>
        </authorList>
    </citation>
    <scope>NUCLEOTIDE SEQUENCE</scope>
</reference>
<organism evidence="1">
    <name type="scientific">Solanum chacoense</name>
    <name type="common">Chaco potato</name>
    <dbReference type="NCBI Taxonomy" id="4108"/>
    <lineage>
        <taxon>Eukaryota</taxon>
        <taxon>Viridiplantae</taxon>
        <taxon>Streptophyta</taxon>
        <taxon>Embryophyta</taxon>
        <taxon>Tracheophyta</taxon>
        <taxon>Spermatophyta</taxon>
        <taxon>Magnoliopsida</taxon>
        <taxon>eudicotyledons</taxon>
        <taxon>Gunneridae</taxon>
        <taxon>Pentapetalae</taxon>
        <taxon>asterids</taxon>
        <taxon>lamiids</taxon>
        <taxon>Solanales</taxon>
        <taxon>Solanaceae</taxon>
        <taxon>Solanoideae</taxon>
        <taxon>Solaneae</taxon>
        <taxon>Solanum</taxon>
    </lineage>
</organism>